<reference evidence="1 2" key="1">
    <citation type="submission" date="2014-01" db="EMBL/GenBank/DDBJ databases">
        <title>Draft genome sequencing of Bacillus alcalophilus CGMCC 1.3604.</title>
        <authorList>
            <person name="Yang J."/>
            <person name="Diao L."/>
            <person name="Yang S."/>
        </authorList>
    </citation>
    <scope>NUCLEOTIDE SEQUENCE [LARGE SCALE GENOMIC DNA]</scope>
    <source>
        <strain evidence="1 2">CGMCC 1.3604</strain>
    </source>
</reference>
<dbReference type="OrthoDB" id="2973090at2"/>
<dbReference type="EMBL" id="JALP01000019">
    <property type="protein sequence ID" value="THG92115.1"/>
    <property type="molecule type" value="Genomic_DNA"/>
</dbReference>
<comment type="caution">
    <text evidence="1">The sequence shown here is derived from an EMBL/GenBank/DDBJ whole genome shotgun (WGS) entry which is preliminary data.</text>
</comment>
<dbReference type="RefSeq" id="WP_003322226.1">
    <property type="nucleotide sequence ID" value="NZ_ALPT02000048.1"/>
</dbReference>
<accession>A0A4S4K399</accession>
<gene>
    <name evidence="1" type="ORF">AJ85_16865</name>
</gene>
<evidence type="ECO:0000313" key="2">
    <source>
        <dbReference type="Proteomes" id="UP000297014"/>
    </source>
</evidence>
<sequence length="226" mass="25113">MRDVLYRAFEAHHGRNPDSINDPIVLSSMWEPIINTYIPGILSGKTDHTAQISTILNTFQTNFIAEIPALKARALTGATNLFTKYNAPSGGAANSITRSLSTKMGNLWERIAMLSSNVISPEYELGFKLKGIDIILVDKNTGVPYYTQLKTKKDTLTGAHSHRSTQELSAFSNAYFVASIDCTCRWTYSGTIQKLIGSQFWDKTDINYVSLDSQIGRVIRSIDSHI</sequence>
<organism evidence="1 2">
    <name type="scientific">Alkalihalobacillus alcalophilus ATCC 27647 = CGMCC 1.3604</name>
    <dbReference type="NCBI Taxonomy" id="1218173"/>
    <lineage>
        <taxon>Bacteria</taxon>
        <taxon>Bacillati</taxon>
        <taxon>Bacillota</taxon>
        <taxon>Bacilli</taxon>
        <taxon>Bacillales</taxon>
        <taxon>Bacillaceae</taxon>
        <taxon>Alkalihalobacillus</taxon>
    </lineage>
</organism>
<evidence type="ECO:0000313" key="1">
    <source>
        <dbReference type="EMBL" id="THG92115.1"/>
    </source>
</evidence>
<dbReference type="Proteomes" id="UP000297014">
    <property type="component" value="Unassembled WGS sequence"/>
</dbReference>
<name>A0A4S4K399_ALKAL</name>
<protein>
    <submittedName>
        <fullName evidence="1">Uncharacterized protein</fullName>
    </submittedName>
</protein>
<dbReference type="AlphaFoldDB" id="A0A4S4K399"/>
<proteinExistence type="predicted"/>